<dbReference type="OrthoDB" id="657601at2759"/>
<dbReference type="GO" id="GO:0010256">
    <property type="term" value="P:endomembrane system organization"/>
    <property type="evidence" value="ECO:0007669"/>
    <property type="project" value="TreeGrafter"/>
</dbReference>
<feature type="transmembrane region" description="Helical" evidence="6">
    <location>
        <begin position="178"/>
        <end position="196"/>
    </location>
</feature>
<sequence>MSTSVDTTTKLSYLLPTGTFLTFQVLAPLSTNNGNCGLTEKVLTGATLFFLVMGCILTSFTDSYTAPDGKVYNGFLTRHGLWVPGYEAAEMVGGAEEDGQVVPQDNPDATSRVKKPMTPEKEAKVNTKYIVGSNFVIMPSDYINAFLSAVSFLTLTMFTDPVSSCFYPNLSETVLKTLPVLLAALLSFFCSFSGKVRHGYGNSFPGQKDPKYTLLKERDGTNSTMSRRYELLPGNNETRVPIKEDEHEVTKLH</sequence>
<evidence type="ECO:0000313" key="7">
    <source>
        <dbReference type="EMBL" id="KAG0592376.1"/>
    </source>
</evidence>
<comment type="subcellular location">
    <subcellularLocation>
        <location evidence="1">Membrane</location>
        <topology evidence="1">Multi-pass membrane protein</topology>
    </subcellularLocation>
</comment>
<dbReference type="PANTHER" id="PTHR31621:SF37">
    <property type="entry name" value="OS01G0882400 PROTEIN"/>
    <property type="match status" value="1"/>
</dbReference>
<keyword evidence="4 6" id="KW-1133">Transmembrane helix</keyword>
<keyword evidence="5 6" id="KW-0472">Membrane</keyword>
<keyword evidence="8" id="KW-1185">Reference proteome</keyword>
<dbReference type="Pfam" id="PF05078">
    <property type="entry name" value="DUF679"/>
    <property type="match status" value="1"/>
</dbReference>
<gene>
    <name evidence="7" type="ORF">KC19_1G246800</name>
</gene>
<reference evidence="7" key="1">
    <citation type="submission" date="2020-06" db="EMBL/GenBank/DDBJ databases">
        <title>WGS assembly of Ceratodon purpureus strain R40.</title>
        <authorList>
            <person name="Carey S.B."/>
            <person name="Jenkins J."/>
            <person name="Shu S."/>
            <person name="Lovell J.T."/>
            <person name="Sreedasyam A."/>
            <person name="Maumus F."/>
            <person name="Tiley G.P."/>
            <person name="Fernandez-Pozo N."/>
            <person name="Barry K."/>
            <person name="Chen C."/>
            <person name="Wang M."/>
            <person name="Lipzen A."/>
            <person name="Daum C."/>
            <person name="Saski C.A."/>
            <person name="Payton A.C."/>
            <person name="Mcbreen J.C."/>
            <person name="Conrad R.E."/>
            <person name="Kollar L.M."/>
            <person name="Olsson S."/>
            <person name="Huttunen S."/>
            <person name="Landis J.B."/>
            <person name="Wickett N.J."/>
            <person name="Johnson M.G."/>
            <person name="Rensing S.A."/>
            <person name="Grimwood J."/>
            <person name="Schmutz J."/>
            <person name="Mcdaniel S.F."/>
        </authorList>
    </citation>
    <scope>NUCLEOTIDE SEQUENCE</scope>
    <source>
        <strain evidence="7">R40</strain>
    </source>
</reference>
<accession>A0A8T0JAS1</accession>
<dbReference type="PANTHER" id="PTHR31621">
    <property type="entry name" value="PROTEIN DMP3"/>
    <property type="match status" value="1"/>
</dbReference>
<dbReference type="InterPro" id="IPR007770">
    <property type="entry name" value="DMP"/>
</dbReference>
<evidence type="ECO:0000256" key="6">
    <source>
        <dbReference type="SAM" id="Phobius"/>
    </source>
</evidence>
<evidence type="ECO:0000256" key="2">
    <source>
        <dbReference type="ARBA" id="ARBA00008707"/>
    </source>
</evidence>
<evidence type="ECO:0000256" key="4">
    <source>
        <dbReference type="ARBA" id="ARBA00022989"/>
    </source>
</evidence>
<evidence type="ECO:0000256" key="3">
    <source>
        <dbReference type="ARBA" id="ARBA00022692"/>
    </source>
</evidence>
<keyword evidence="3 6" id="KW-0812">Transmembrane</keyword>
<comment type="caution">
    <text evidence="7">The sequence shown here is derived from an EMBL/GenBank/DDBJ whole genome shotgun (WGS) entry which is preliminary data.</text>
</comment>
<dbReference type="AlphaFoldDB" id="A0A8T0JAS1"/>
<protein>
    <submittedName>
        <fullName evidence="7">Uncharacterized protein</fullName>
    </submittedName>
</protein>
<dbReference type="Proteomes" id="UP000822688">
    <property type="component" value="Chromosome 1"/>
</dbReference>
<feature type="transmembrane region" description="Helical" evidence="6">
    <location>
        <begin position="12"/>
        <end position="30"/>
    </location>
</feature>
<evidence type="ECO:0000313" key="8">
    <source>
        <dbReference type="Proteomes" id="UP000822688"/>
    </source>
</evidence>
<evidence type="ECO:0000256" key="5">
    <source>
        <dbReference type="ARBA" id="ARBA00023136"/>
    </source>
</evidence>
<evidence type="ECO:0000256" key="1">
    <source>
        <dbReference type="ARBA" id="ARBA00004141"/>
    </source>
</evidence>
<organism evidence="7 8">
    <name type="scientific">Ceratodon purpureus</name>
    <name type="common">Fire moss</name>
    <name type="synonym">Dicranum purpureum</name>
    <dbReference type="NCBI Taxonomy" id="3225"/>
    <lineage>
        <taxon>Eukaryota</taxon>
        <taxon>Viridiplantae</taxon>
        <taxon>Streptophyta</taxon>
        <taxon>Embryophyta</taxon>
        <taxon>Bryophyta</taxon>
        <taxon>Bryophytina</taxon>
        <taxon>Bryopsida</taxon>
        <taxon>Dicranidae</taxon>
        <taxon>Pseudoditrichales</taxon>
        <taxon>Ditrichaceae</taxon>
        <taxon>Ceratodon</taxon>
    </lineage>
</organism>
<feature type="transmembrane region" description="Helical" evidence="6">
    <location>
        <begin position="42"/>
        <end position="60"/>
    </location>
</feature>
<feature type="transmembrane region" description="Helical" evidence="6">
    <location>
        <begin position="142"/>
        <end position="158"/>
    </location>
</feature>
<dbReference type="GO" id="GO:0005737">
    <property type="term" value="C:cytoplasm"/>
    <property type="evidence" value="ECO:0007669"/>
    <property type="project" value="UniProtKB-ARBA"/>
</dbReference>
<proteinExistence type="inferred from homology"/>
<name>A0A8T0JAS1_CERPU</name>
<dbReference type="GO" id="GO:0016020">
    <property type="term" value="C:membrane"/>
    <property type="evidence" value="ECO:0007669"/>
    <property type="project" value="UniProtKB-SubCell"/>
</dbReference>
<dbReference type="EMBL" id="CM026421">
    <property type="protein sequence ID" value="KAG0592376.1"/>
    <property type="molecule type" value="Genomic_DNA"/>
</dbReference>
<comment type="similarity">
    <text evidence="2">Belongs to the plant DMP1 protein family.</text>
</comment>